<keyword evidence="4" id="KW-1185">Reference proteome</keyword>
<keyword evidence="1" id="KW-0732">Signal</keyword>
<sequence length="413" mass="43208">MICRTMVACAATTFLSLPGMVTGAHAENTFPSVPAAITGTHAGNASSSFTNSVTAAVGRTPSGVRVTVTKTMIGKSRVASAKVLPADPAAPDDEYLIPANAKTTAGFVDLYEHFAARPGAWSDVATLTFTFSRPVRDPHLHVFGTGGSSGDAGDHDDYWPAIELTGGTPARPAFARVAGFPGYRTTATAIEPEWTYPTGSTTCGVVYACGTVKVSGIVSSFTVKLRAHDDRQGKGGPTPQLWAAFKLSLAEDDSDAPASYGAASHAITRSSLGRTVTADHTDAVSMTPRALPAGTDADDAVTVPRARIAPTGKAYTLAVPVRAGSPSRLNGWIDFDRNGRFDAVERATARVRASATTATLRWTVPQPLHTGVTWMRLRLATQGAVTASPTGWADSGEVEDHQIELARHCPCTN</sequence>
<evidence type="ECO:0000313" key="4">
    <source>
        <dbReference type="Proteomes" id="UP000238312"/>
    </source>
</evidence>
<dbReference type="Proteomes" id="UP000238312">
    <property type="component" value="Unassembled WGS sequence"/>
</dbReference>
<comment type="caution">
    <text evidence="3">The sequence shown here is derived from an EMBL/GenBank/DDBJ whole genome shotgun (WGS) entry which is preliminary data.</text>
</comment>
<feature type="signal peptide" evidence="1">
    <location>
        <begin position="1"/>
        <end position="26"/>
    </location>
</feature>
<dbReference type="InterPro" id="IPR045474">
    <property type="entry name" value="GEVED"/>
</dbReference>
<dbReference type="RefSeq" id="WP_146178579.1">
    <property type="nucleotide sequence ID" value="NZ_JBFAIB010000005.1"/>
</dbReference>
<organism evidence="3 4">
    <name type="scientific">Nonomuraea fuscirosea</name>
    <dbReference type="NCBI Taxonomy" id="1291556"/>
    <lineage>
        <taxon>Bacteria</taxon>
        <taxon>Bacillati</taxon>
        <taxon>Actinomycetota</taxon>
        <taxon>Actinomycetes</taxon>
        <taxon>Streptosporangiales</taxon>
        <taxon>Streptosporangiaceae</taxon>
        <taxon>Nonomuraea</taxon>
    </lineage>
</organism>
<gene>
    <name evidence="3" type="ORF">B0I32_129133</name>
</gene>
<reference evidence="3 4" key="1">
    <citation type="submission" date="2018-03" db="EMBL/GenBank/DDBJ databases">
        <title>Genomic Encyclopedia of Type Strains, Phase III (KMG-III): the genomes of soil and plant-associated and newly described type strains.</title>
        <authorList>
            <person name="Whitman W."/>
        </authorList>
    </citation>
    <scope>NUCLEOTIDE SEQUENCE [LARGE SCALE GENOMIC DNA]</scope>
    <source>
        <strain evidence="3 4">CGMCC 4.7104</strain>
    </source>
</reference>
<evidence type="ECO:0000313" key="3">
    <source>
        <dbReference type="EMBL" id="PRX53015.1"/>
    </source>
</evidence>
<evidence type="ECO:0000259" key="2">
    <source>
        <dbReference type="Pfam" id="PF20009"/>
    </source>
</evidence>
<name>A0A2T0M6K9_9ACTN</name>
<proteinExistence type="predicted"/>
<dbReference type="EMBL" id="PVNG01000029">
    <property type="protein sequence ID" value="PRX53015.1"/>
    <property type="molecule type" value="Genomic_DNA"/>
</dbReference>
<accession>A0A2T0M6K9</accession>
<feature type="chain" id="PRO_5015728879" description="GEVED domain-containing protein" evidence="1">
    <location>
        <begin position="27"/>
        <end position="413"/>
    </location>
</feature>
<dbReference type="Pfam" id="PF20009">
    <property type="entry name" value="GEVED"/>
    <property type="match status" value="1"/>
</dbReference>
<dbReference type="OrthoDB" id="3863020at2"/>
<feature type="domain" description="GEVED" evidence="2">
    <location>
        <begin position="329"/>
        <end position="403"/>
    </location>
</feature>
<evidence type="ECO:0000256" key="1">
    <source>
        <dbReference type="SAM" id="SignalP"/>
    </source>
</evidence>
<protein>
    <recommendedName>
        <fullName evidence="2">GEVED domain-containing protein</fullName>
    </recommendedName>
</protein>
<dbReference type="AlphaFoldDB" id="A0A2T0M6K9"/>